<comment type="caution">
    <text evidence="6">The sequence shown here is derived from an EMBL/GenBank/DDBJ whole genome shotgun (WGS) entry which is preliminary data.</text>
</comment>
<evidence type="ECO:0000256" key="1">
    <source>
        <dbReference type="ARBA" id="ARBA00004167"/>
    </source>
</evidence>
<evidence type="ECO:0000313" key="7">
    <source>
        <dbReference type="Proteomes" id="UP000596977"/>
    </source>
</evidence>
<dbReference type="InterPro" id="IPR007343">
    <property type="entry name" value="Uncharacterised_pept_Zn_put"/>
</dbReference>
<organism evidence="6 7">
    <name type="scientific">Pelagibacterium lentulum</name>
    <dbReference type="NCBI Taxonomy" id="2029865"/>
    <lineage>
        <taxon>Bacteria</taxon>
        <taxon>Pseudomonadati</taxon>
        <taxon>Pseudomonadota</taxon>
        <taxon>Alphaproteobacteria</taxon>
        <taxon>Hyphomicrobiales</taxon>
        <taxon>Devosiaceae</taxon>
        <taxon>Pelagibacterium</taxon>
    </lineage>
</organism>
<evidence type="ECO:0000256" key="2">
    <source>
        <dbReference type="ARBA" id="ARBA00022692"/>
    </source>
</evidence>
<dbReference type="Proteomes" id="UP000596977">
    <property type="component" value="Unassembled WGS sequence"/>
</dbReference>
<dbReference type="PANTHER" id="PTHR30168:SF0">
    <property type="entry name" value="INNER MEMBRANE PROTEIN"/>
    <property type="match status" value="1"/>
</dbReference>
<sequence length="289" mass="32058">MTEPDKTRTRLERLTDALRIPRGVVPHIRRFGWSGAFVTAIVVLMVFGISPVTIVTGTYDPPREWTSRGNIPAADAPREDLRQYMEAVHREARRGWVNMFLANAISYYPARIDFVAEGQSGPCGLTQLQRGPQYCAEDNTVVVDLDAYAQLALTHGESGHLAQAYLFAHAYGAHVQDALQRLSVNVALRSALTDRQLPVFGRQLMLQPHCFAGIWAAWAFLPNLSGNEDVARIVAQAEVQRHGGLNFADRPSMTEQAQWFSAGYDLPVPRQCDPFNDLPSPHPPTLASL</sequence>
<keyword evidence="6" id="KW-0966">Cell projection</keyword>
<evidence type="ECO:0000256" key="5">
    <source>
        <dbReference type="SAM" id="Phobius"/>
    </source>
</evidence>
<keyword evidence="6" id="KW-0969">Cilium</keyword>
<keyword evidence="3 5" id="KW-1133">Transmembrane helix</keyword>
<gene>
    <name evidence="6" type="ORF">GCM10011499_14150</name>
</gene>
<keyword evidence="4 5" id="KW-0472">Membrane</keyword>
<reference evidence="6 7" key="1">
    <citation type="journal article" date="2014" name="Int. J. Syst. Evol. Microbiol.">
        <title>Complete genome sequence of Corynebacterium casei LMG S-19264T (=DSM 44701T), isolated from a smear-ripened cheese.</title>
        <authorList>
            <consortium name="US DOE Joint Genome Institute (JGI-PGF)"/>
            <person name="Walter F."/>
            <person name="Albersmeier A."/>
            <person name="Kalinowski J."/>
            <person name="Ruckert C."/>
        </authorList>
    </citation>
    <scope>NUCLEOTIDE SEQUENCE [LARGE SCALE GENOMIC DNA]</scope>
    <source>
        <strain evidence="6 7">CGMCC 1.15896</strain>
    </source>
</reference>
<dbReference type="EMBL" id="BMKB01000002">
    <property type="protein sequence ID" value="GGA45597.1"/>
    <property type="molecule type" value="Genomic_DNA"/>
</dbReference>
<evidence type="ECO:0000256" key="4">
    <source>
        <dbReference type="ARBA" id="ARBA00023136"/>
    </source>
</evidence>
<dbReference type="PANTHER" id="PTHR30168">
    <property type="entry name" value="PUTATIVE MEMBRANE PROTEIN YPFJ"/>
    <property type="match status" value="1"/>
</dbReference>
<keyword evidence="7" id="KW-1185">Reference proteome</keyword>
<name>A0A916VWS0_9HYPH</name>
<dbReference type="Pfam" id="PF04228">
    <property type="entry name" value="Zn_peptidase"/>
    <property type="match status" value="1"/>
</dbReference>
<keyword evidence="6" id="KW-0282">Flagellum</keyword>
<dbReference type="RefSeq" id="WP_127072893.1">
    <property type="nucleotide sequence ID" value="NZ_BMKB01000002.1"/>
</dbReference>
<dbReference type="GO" id="GO:0016020">
    <property type="term" value="C:membrane"/>
    <property type="evidence" value="ECO:0007669"/>
    <property type="project" value="UniProtKB-SubCell"/>
</dbReference>
<keyword evidence="2 5" id="KW-0812">Transmembrane</keyword>
<dbReference type="AlphaFoldDB" id="A0A916VWS0"/>
<accession>A0A916VWS0</accession>
<proteinExistence type="predicted"/>
<evidence type="ECO:0000256" key="3">
    <source>
        <dbReference type="ARBA" id="ARBA00022989"/>
    </source>
</evidence>
<comment type="subcellular location">
    <subcellularLocation>
        <location evidence="1">Membrane</location>
        <topology evidence="1">Single-pass membrane protein</topology>
    </subcellularLocation>
</comment>
<feature type="transmembrane region" description="Helical" evidence="5">
    <location>
        <begin position="31"/>
        <end position="54"/>
    </location>
</feature>
<evidence type="ECO:0000313" key="6">
    <source>
        <dbReference type="EMBL" id="GGA45597.1"/>
    </source>
</evidence>
<dbReference type="OrthoDB" id="7950418at2"/>
<protein>
    <submittedName>
        <fullName evidence="6">Flagellar biosynthesis protein FlgM</fullName>
    </submittedName>
</protein>